<keyword evidence="3" id="KW-1185">Reference proteome</keyword>
<dbReference type="Proteomes" id="UP000001798">
    <property type="component" value="Chromosome 8"/>
</dbReference>
<reference evidence="2 3" key="3">
    <citation type="journal article" date="2017" name="Mol. Plant Pathol.">
        <title>A gapless genome sequence of the fungus Botrytis cinerea.</title>
        <authorList>
            <person name="Van Kan J.A."/>
            <person name="Stassen J.H."/>
            <person name="Mosbach A."/>
            <person name="Van Der Lee T.A."/>
            <person name="Faino L."/>
            <person name="Farmer A.D."/>
            <person name="Papasotiriou D.G."/>
            <person name="Zhou S."/>
            <person name="Seidl M.F."/>
            <person name="Cottam E."/>
            <person name="Edel D."/>
            <person name="Hahn M."/>
            <person name="Schwartz D.C."/>
            <person name="Dietrich R.A."/>
            <person name="Widdison S."/>
            <person name="Scalliet G."/>
        </authorList>
    </citation>
    <scope>NUCLEOTIDE SEQUENCE [LARGE SCALE GENOMIC DNA]</scope>
    <source>
        <strain evidence="2 3">B05.10</strain>
    </source>
</reference>
<dbReference type="AlphaFoldDB" id="A0A384JPN9"/>
<evidence type="ECO:0000313" key="3">
    <source>
        <dbReference type="Proteomes" id="UP000001798"/>
    </source>
</evidence>
<accession>A0A384JPN9</accession>
<organism evidence="2 3">
    <name type="scientific">Botryotinia fuckeliana (strain B05.10)</name>
    <name type="common">Noble rot fungus</name>
    <name type="synonym">Botrytis cinerea</name>
    <dbReference type="NCBI Taxonomy" id="332648"/>
    <lineage>
        <taxon>Eukaryota</taxon>
        <taxon>Fungi</taxon>
        <taxon>Dikarya</taxon>
        <taxon>Ascomycota</taxon>
        <taxon>Pezizomycotina</taxon>
        <taxon>Leotiomycetes</taxon>
        <taxon>Helotiales</taxon>
        <taxon>Sclerotiniaceae</taxon>
        <taxon>Botrytis</taxon>
    </lineage>
</organism>
<feature type="region of interest" description="Disordered" evidence="1">
    <location>
        <begin position="1"/>
        <end position="37"/>
    </location>
</feature>
<dbReference type="RefSeq" id="XP_024550272.1">
    <property type="nucleotide sequence ID" value="XM_024694481.1"/>
</dbReference>
<dbReference type="VEuPathDB" id="FungiDB:Bcin08g02320"/>
<feature type="compositionally biased region" description="Basic residues" evidence="1">
    <location>
        <begin position="90"/>
        <end position="102"/>
    </location>
</feature>
<name>A0A384JPN9_BOTFB</name>
<proteinExistence type="predicted"/>
<dbReference type="GeneID" id="5432443"/>
<evidence type="ECO:0000256" key="1">
    <source>
        <dbReference type="SAM" id="MobiDB-lite"/>
    </source>
</evidence>
<feature type="compositionally biased region" description="Polar residues" evidence="1">
    <location>
        <begin position="1"/>
        <end position="10"/>
    </location>
</feature>
<evidence type="ECO:0000313" key="2">
    <source>
        <dbReference type="EMBL" id="ATZ52549.1"/>
    </source>
</evidence>
<reference evidence="2 3" key="1">
    <citation type="journal article" date="2011" name="PLoS Genet.">
        <title>Genomic analysis of the necrotrophic fungal pathogens Sclerotinia sclerotiorum and Botrytis cinerea.</title>
        <authorList>
            <person name="Amselem J."/>
            <person name="Cuomo C.A."/>
            <person name="van Kan J.A."/>
            <person name="Viaud M."/>
            <person name="Benito E.P."/>
            <person name="Couloux A."/>
            <person name="Coutinho P.M."/>
            <person name="de Vries R.P."/>
            <person name="Dyer P.S."/>
            <person name="Fillinger S."/>
            <person name="Fournier E."/>
            <person name="Gout L."/>
            <person name="Hahn M."/>
            <person name="Kohn L."/>
            <person name="Lapalu N."/>
            <person name="Plummer K.M."/>
            <person name="Pradier J.M."/>
            <person name="Quevillon E."/>
            <person name="Sharon A."/>
            <person name="Simon A."/>
            <person name="ten Have A."/>
            <person name="Tudzynski B."/>
            <person name="Tudzynski P."/>
            <person name="Wincker P."/>
            <person name="Andrew M."/>
            <person name="Anthouard V."/>
            <person name="Beever R.E."/>
            <person name="Beffa R."/>
            <person name="Benoit I."/>
            <person name="Bouzid O."/>
            <person name="Brault B."/>
            <person name="Chen Z."/>
            <person name="Choquer M."/>
            <person name="Collemare J."/>
            <person name="Cotton P."/>
            <person name="Danchin E.G."/>
            <person name="Da Silva C."/>
            <person name="Gautier A."/>
            <person name="Giraud C."/>
            <person name="Giraud T."/>
            <person name="Gonzalez C."/>
            <person name="Grossetete S."/>
            <person name="Guldener U."/>
            <person name="Henrissat B."/>
            <person name="Howlett B.J."/>
            <person name="Kodira C."/>
            <person name="Kretschmer M."/>
            <person name="Lappartient A."/>
            <person name="Leroch M."/>
            <person name="Levis C."/>
            <person name="Mauceli E."/>
            <person name="Neuveglise C."/>
            <person name="Oeser B."/>
            <person name="Pearson M."/>
            <person name="Poulain J."/>
            <person name="Poussereau N."/>
            <person name="Quesneville H."/>
            <person name="Rascle C."/>
            <person name="Schumacher J."/>
            <person name="Segurens B."/>
            <person name="Sexton A."/>
            <person name="Silva E."/>
            <person name="Sirven C."/>
            <person name="Soanes D.M."/>
            <person name="Talbot N.J."/>
            <person name="Templeton M."/>
            <person name="Yandava C."/>
            <person name="Yarden O."/>
            <person name="Zeng Q."/>
            <person name="Rollins J.A."/>
            <person name="Lebrun M.H."/>
            <person name="Dickman M."/>
        </authorList>
    </citation>
    <scope>NUCLEOTIDE SEQUENCE [LARGE SCALE GENOMIC DNA]</scope>
    <source>
        <strain evidence="2 3">B05.10</strain>
    </source>
</reference>
<sequence>MPLLKTTSSSFPPPLAGTRDACISPPSKFSPRRCNLTGQNHHRSSVEYCMQRVVIKCERSYIKNRASDRTSISKSSTKRECLNSSSNKIRPTRRKRTGQTGW</sequence>
<dbReference type="EMBL" id="CP009812">
    <property type="protein sequence ID" value="ATZ52549.1"/>
    <property type="molecule type" value="Genomic_DNA"/>
</dbReference>
<gene>
    <name evidence="2" type="ORF">BCIN_08g02320</name>
</gene>
<reference evidence="2 3" key="2">
    <citation type="journal article" date="2012" name="Eukaryot. Cell">
        <title>Genome update of Botrytis cinerea strains B05.10 and T4.</title>
        <authorList>
            <person name="Staats M."/>
            <person name="van Kan J.A."/>
        </authorList>
    </citation>
    <scope>NUCLEOTIDE SEQUENCE [LARGE SCALE GENOMIC DNA]</scope>
    <source>
        <strain evidence="2 3">B05.10</strain>
    </source>
</reference>
<dbReference type="KEGG" id="bfu:BCIN_08g02320"/>
<protein>
    <submittedName>
        <fullName evidence="2">Uncharacterized protein</fullName>
    </submittedName>
</protein>
<feature type="region of interest" description="Disordered" evidence="1">
    <location>
        <begin position="66"/>
        <end position="102"/>
    </location>
</feature>